<sequence>MHSPPAAKFIRTQNSGSSMSETWAETFLYGTARLRSACVMLLTEDGSDFGRDKARRDGVKGGKTGEIMSAGNASDMQEEIAPQTSLSRWDTLTINSFLLRSAIGYENCPLLRSPFH</sequence>
<gene>
    <name evidence="2" type="ORF">QLX08_001195</name>
</gene>
<proteinExistence type="predicted"/>
<dbReference type="Proteomes" id="UP001432146">
    <property type="component" value="Unassembled WGS sequence"/>
</dbReference>
<evidence type="ECO:0000313" key="2">
    <source>
        <dbReference type="EMBL" id="KAK9309003.1"/>
    </source>
</evidence>
<dbReference type="EMBL" id="JAWNGG020000015">
    <property type="protein sequence ID" value="KAK9309003.1"/>
    <property type="molecule type" value="Genomic_DNA"/>
</dbReference>
<dbReference type="AlphaFoldDB" id="A0AAW1AGV6"/>
<organism evidence="2 3">
    <name type="scientific">Tetragonisca angustula</name>
    <dbReference type="NCBI Taxonomy" id="166442"/>
    <lineage>
        <taxon>Eukaryota</taxon>
        <taxon>Metazoa</taxon>
        <taxon>Ecdysozoa</taxon>
        <taxon>Arthropoda</taxon>
        <taxon>Hexapoda</taxon>
        <taxon>Insecta</taxon>
        <taxon>Pterygota</taxon>
        <taxon>Neoptera</taxon>
        <taxon>Endopterygota</taxon>
        <taxon>Hymenoptera</taxon>
        <taxon>Apocrita</taxon>
        <taxon>Aculeata</taxon>
        <taxon>Apoidea</taxon>
        <taxon>Anthophila</taxon>
        <taxon>Apidae</taxon>
        <taxon>Tetragonisca</taxon>
    </lineage>
</organism>
<reference evidence="2 3" key="1">
    <citation type="submission" date="2024-05" db="EMBL/GenBank/DDBJ databases">
        <title>The nuclear and mitochondrial genome assemblies of Tetragonisca angustula (Apidae: Meliponini), a tiny yet remarkable pollinator in the Neotropics.</title>
        <authorList>
            <person name="Ferrari R."/>
            <person name="Ricardo P.C."/>
            <person name="Dias F.C."/>
            <person name="Araujo N.S."/>
            <person name="Soares D.O."/>
            <person name="Zhou Q.-S."/>
            <person name="Zhu C.-D."/>
            <person name="Coutinho L."/>
            <person name="Airas M.C."/>
            <person name="Batista T.M."/>
        </authorList>
    </citation>
    <scope>NUCLEOTIDE SEQUENCE [LARGE SCALE GENOMIC DNA]</scope>
    <source>
        <strain evidence="2">ASF017062</strain>
        <tissue evidence="2">Abdomen</tissue>
    </source>
</reference>
<protein>
    <submittedName>
        <fullName evidence="2">Uncharacterized protein</fullName>
    </submittedName>
</protein>
<comment type="caution">
    <text evidence="2">The sequence shown here is derived from an EMBL/GenBank/DDBJ whole genome shotgun (WGS) entry which is preliminary data.</text>
</comment>
<name>A0AAW1AGV6_9HYME</name>
<feature type="compositionally biased region" description="Polar residues" evidence="1">
    <location>
        <begin position="11"/>
        <end position="20"/>
    </location>
</feature>
<keyword evidence="3" id="KW-1185">Reference proteome</keyword>
<feature type="region of interest" description="Disordered" evidence="1">
    <location>
        <begin position="1"/>
        <end position="20"/>
    </location>
</feature>
<evidence type="ECO:0000313" key="3">
    <source>
        <dbReference type="Proteomes" id="UP001432146"/>
    </source>
</evidence>
<evidence type="ECO:0000256" key="1">
    <source>
        <dbReference type="SAM" id="MobiDB-lite"/>
    </source>
</evidence>
<accession>A0AAW1AGV6</accession>